<accession>A0AAU7CKK2</accession>
<evidence type="ECO:0000259" key="1">
    <source>
        <dbReference type="SMART" id="SM00471"/>
    </source>
</evidence>
<name>A0AAU7CKK2_9BACT</name>
<dbReference type="Gene3D" id="1.10.3210.10">
    <property type="entry name" value="Hypothetical protein af1432"/>
    <property type="match status" value="1"/>
</dbReference>
<dbReference type="AlphaFoldDB" id="A0AAU7CKK2"/>
<sequence length="323" mass="36092">MIQLYPWETAILDSPLMQRLRGVRQLGMAYYVYPGAGHDRLEHSLGVVEAADRMIRALVRNAGHRRRFGSDVDEMIPVPDDLDDDIVSTRLAALLHDVGHGPFSHATEFLLRDRYSEDFRKIEAVLRQEFEGVSRIAPSEIIAVLIVLSDAMREVLVHPNFGASNRPEGLAPAIAARILGSRSYLKATYLSGIVSGPLDADKLDYMARDSHHSGLPLGLDLDRLISKLEVVTVTPENAPNPELRKRAENAPKRRFYDIGISLTGLGAYEQMIVGRVILYDRVYYHHKVRSAEAMIRRLIALAEQENGRPLPSLNSSMIVPTIV</sequence>
<dbReference type="RefSeq" id="WP_406698381.1">
    <property type="nucleotide sequence ID" value="NZ_CP155447.1"/>
</dbReference>
<dbReference type="SUPFAM" id="SSF109604">
    <property type="entry name" value="HD-domain/PDEase-like"/>
    <property type="match status" value="1"/>
</dbReference>
<protein>
    <submittedName>
        <fullName evidence="2">HD domain-containing protein</fullName>
    </submittedName>
</protein>
<dbReference type="CDD" id="cd00077">
    <property type="entry name" value="HDc"/>
    <property type="match status" value="1"/>
</dbReference>
<dbReference type="SMART" id="SM00471">
    <property type="entry name" value="HDc"/>
    <property type="match status" value="1"/>
</dbReference>
<gene>
    <name evidence="2" type="ORF">V5E97_05920</name>
</gene>
<dbReference type="PANTHER" id="PTHR11373:SF4">
    <property type="entry name" value="DEOXYNUCLEOSIDE TRIPHOSPHATE TRIPHOSPHOHYDROLASE SAMHD1"/>
    <property type="match status" value="1"/>
</dbReference>
<dbReference type="Pfam" id="PF01966">
    <property type="entry name" value="HD"/>
    <property type="match status" value="1"/>
</dbReference>
<dbReference type="EMBL" id="CP155447">
    <property type="protein sequence ID" value="XBH05555.1"/>
    <property type="molecule type" value="Genomic_DNA"/>
</dbReference>
<reference evidence="2" key="1">
    <citation type="submission" date="2024-05" db="EMBL/GenBank/DDBJ databases">
        <title>Planctomycetes of the genus Singulisphaera possess chitinolytic capabilities.</title>
        <authorList>
            <person name="Ivanova A."/>
        </authorList>
    </citation>
    <scope>NUCLEOTIDE SEQUENCE</scope>
    <source>
        <strain evidence="2">Ch08T</strain>
    </source>
</reference>
<dbReference type="GO" id="GO:0006203">
    <property type="term" value="P:dGTP catabolic process"/>
    <property type="evidence" value="ECO:0007669"/>
    <property type="project" value="TreeGrafter"/>
</dbReference>
<proteinExistence type="predicted"/>
<dbReference type="PANTHER" id="PTHR11373">
    <property type="entry name" value="DEOXYNUCLEOSIDE TRIPHOSPHATE TRIPHOSPHOHYDROLASE"/>
    <property type="match status" value="1"/>
</dbReference>
<dbReference type="InterPro" id="IPR003607">
    <property type="entry name" value="HD/PDEase_dom"/>
</dbReference>
<dbReference type="GO" id="GO:0008832">
    <property type="term" value="F:dGTPase activity"/>
    <property type="evidence" value="ECO:0007669"/>
    <property type="project" value="TreeGrafter"/>
</dbReference>
<dbReference type="InterPro" id="IPR006674">
    <property type="entry name" value="HD_domain"/>
</dbReference>
<organism evidence="2">
    <name type="scientific">Singulisphaera sp. Ch08</name>
    <dbReference type="NCBI Taxonomy" id="3120278"/>
    <lineage>
        <taxon>Bacteria</taxon>
        <taxon>Pseudomonadati</taxon>
        <taxon>Planctomycetota</taxon>
        <taxon>Planctomycetia</taxon>
        <taxon>Isosphaerales</taxon>
        <taxon>Isosphaeraceae</taxon>
        <taxon>Singulisphaera</taxon>
    </lineage>
</organism>
<dbReference type="InterPro" id="IPR050135">
    <property type="entry name" value="dGTPase-like"/>
</dbReference>
<feature type="domain" description="HD/PDEase" evidence="1">
    <location>
        <begin position="36"/>
        <end position="215"/>
    </location>
</feature>
<evidence type="ECO:0000313" key="2">
    <source>
        <dbReference type="EMBL" id="XBH05555.1"/>
    </source>
</evidence>